<dbReference type="AlphaFoldDB" id="A0A166VI40"/>
<reference evidence="2 3" key="1">
    <citation type="journal article" date="2016" name="Mol. Biol. Evol.">
        <title>Comparative Genomics of Early-Diverging Mushroom-Forming Fungi Provides Insights into the Origins of Lignocellulose Decay Capabilities.</title>
        <authorList>
            <person name="Nagy L.G."/>
            <person name="Riley R."/>
            <person name="Tritt A."/>
            <person name="Adam C."/>
            <person name="Daum C."/>
            <person name="Floudas D."/>
            <person name="Sun H."/>
            <person name="Yadav J.S."/>
            <person name="Pangilinan J."/>
            <person name="Larsson K.H."/>
            <person name="Matsuura K."/>
            <person name="Barry K."/>
            <person name="Labutti K."/>
            <person name="Kuo R."/>
            <person name="Ohm R.A."/>
            <person name="Bhattacharya S.S."/>
            <person name="Shirouzu T."/>
            <person name="Yoshinaga Y."/>
            <person name="Martin F.M."/>
            <person name="Grigoriev I.V."/>
            <person name="Hibbett D.S."/>
        </authorList>
    </citation>
    <scope>NUCLEOTIDE SEQUENCE [LARGE SCALE GENOMIC DNA]</scope>
    <source>
        <strain evidence="2 3">CBS 109695</strain>
    </source>
</reference>
<gene>
    <name evidence="2" type="ORF">FIBSPDRAFT_848006</name>
    <name evidence="1" type="ORF">FIBSPDRAFT_868450</name>
</gene>
<dbReference type="EMBL" id="KV417620">
    <property type="protein sequence ID" value="KZP14216.1"/>
    <property type="molecule type" value="Genomic_DNA"/>
</dbReference>
<keyword evidence="3" id="KW-1185">Reference proteome</keyword>
<sequence>MSMKLDERGGYGSPGKTVCDERDVQPCRAANNEHLARDTEEPVPQVGSVDYDRCICGDDYFFAGACKGAQLDDAKTGTRD</sequence>
<proteinExistence type="predicted"/>
<evidence type="ECO:0000313" key="3">
    <source>
        <dbReference type="Proteomes" id="UP000076532"/>
    </source>
</evidence>
<evidence type="ECO:0000313" key="2">
    <source>
        <dbReference type="EMBL" id="KZP32753.1"/>
    </source>
</evidence>
<dbReference type="Proteomes" id="UP000076532">
    <property type="component" value="Unassembled WGS sequence"/>
</dbReference>
<name>A0A166VI40_9AGAM</name>
<dbReference type="EMBL" id="KV417484">
    <property type="protein sequence ID" value="KZP32753.1"/>
    <property type="molecule type" value="Genomic_DNA"/>
</dbReference>
<accession>A0A166VI40</accession>
<evidence type="ECO:0000313" key="1">
    <source>
        <dbReference type="EMBL" id="KZP14216.1"/>
    </source>
</evidence>
<protein>
    <submittedName>
        <fullName evidence="2">Uncharacterized protein</fullName>
    </submittedName>
</protein>
<organism evidence="2 3">
    <name type="scientific">Athelia psychrophila</name>
    <dbReference type="NCBI Taxonomy" id="1759441"/>
    <lineage>
        <taxon>Eukaryota</taxon>
        <taxon>Fungi</taxon>
        <taxon>Dikarya</taxon>
        <taxon>Basidiomycota</taxon>
        <taxon>Agaricomycotina</taxon>
        <taxon>Agaricomycetes</taxon>
        <taxon>Agaricomycetidae</taxon>
        <taxon>Atheliales</taxon>
        <taxon>Atheliaceae</taxon>
        <taxon>Athelia</taxon>
    </lineage>
</organism>